<feature type="region of interest" description="Disordered" evidence="1">
    <location>
        <begin position="202"/>
        <end position="227"/>
    </location>
</feature>
<feature type="transmembrane region" description="Helical" evidence="2">
    <location>
        <begin position="62"/>
        <end position="80"/>
    </location>
</feature>
<evidence type="ECO:0000256" key="2">
    <source>
        <dbReference type="SAM" id="Phobius"/>
    </source>
</evidence>
<evidence type="ECO:0000313" key="3">
    <source>
        <dbReference type="EMBL" id="PWU23180.1"/>
    </source>
</evidence>
<organism evidence="3 4">
    <name type="scientific">Candidatus Cerribacteria bacterium 'Amazon FNV 2010 28 9'</name>
    <dbReference type="NCBI Taxonomy" id="2081795"/>
    <lineage>
        <taxon>Bacteria</taxon>
        <taxon>Candidatus Cerribacteria</taxon>
    </lineage>
</organism>
<keyword evidence="2" id="KW-0472">Membrane</keyword>
<proteinExistence type="predicted"/>
<evidence type="ECO:0000256" key="1">
    <source>
        <dbReference type="SAM" id="MobiDB-lite"/>
    </source>
</evidence>
<dbReference type="AlphaFoldDB" id="A0A317JPT6"/>
<reference evidence="3 4" key="1">
    <citation type="submission" date="2018-02" db="EMBL/GenBank/DDBJ databases">
        <title>Genomic Reconstructions from Amazon Rainforest and Pasture Soil Reveal Novel Insights into the Physiology of Candidate Phyla in Tropical Sites.</title>
        <authorList>
            <person name="Kroeger M.E."/>
            <person name="Delmont T."/>
            <person name="Eren A.M."/>
            <person name="Guo J."/>
            <person name="Meyer K.M."/>
            <person name="Khan K."/>
            <person name="Rodrigues J.L.M."/>
            <person name="Bohannan B.J.M."/>
            <person name="Tringe S."/>
            <person name="Borges C.D."/>
            <person name="Tiedje J."/>
            <person name="Tsai S.M."/>
            <person name="Nusslein K."/>
        </authorList>
    </citation>
    <scope>NUCLEOTIDE SEQUENCE [LARGE SCALE GENOMIC DNA]</scope>
    <source>
        <strain evidence="3">Amazon FNV 2010 28 9</strain>
    </source>
</reference>
<dbReference type="EMBL" id="PSRQ01000043">
    <property type="protein sequence ID" value="PWU23180.1"/>
    <property type="molecule type" value="Genomic_DNA"/>
</dbReference>
<name>A0A317JPT6_9BACT</name>
<feature type="transmembrane region" description="Helical" evidence="2">
    <location>
        <begin position="86"/>
        <end position="102"/>
    </location>
</feature>
<dbReference type="Proteomes" id="UP000246104">
    <property type="component" value="Unassembled WGS sequence"/>
</dbReference>
<evidence type="ECO:0000313" key="4">
    <source>
        <dbReference type="Proteomes" id="UP000246104"/>
    </source>
</evidence>
<accession>A0A317JPT6</accession>
<sequence>MEKQKHDSESFIGDDGELLVPTMSELSKHQLREILNTKMDEYAKMYPTLLAQHINDRNKQIILEYALVDGIAWLTFQILMSSHHELFLPYLACGLLFLAAQVRGRGIPKAPKQTQKMNYDLESATAGPHRREIHILLKATGKLQKSPYDQHDETLWQTLAIDFALVDRYRKKSTQDARMAKTRAKKERETEAANAYTATLARLTHDAQQPTSQSLIELQDEKKHKRE</sequence>
<gene>
    <name evidence="3" type="ORF">C5B42_03825</name>
</gene>
<protein>
    <submittedName>
        <fullName evidence="3">Uncharacterized protein</fullName>
    </submittedName>
</protein>
<comment type="caution">
    <text evidence="3">The sequence shown here is derived from an EMBL/GenBank/DDBJ whole genome shotgun (WGS) entry which is preliminary data.</text>
</comment>
<keyword evidence="2" id="KW-0812">Transmembrane</keyword>
<feature type="compositionally biased region" description="Polar residues" evidence="1">
    <location>
        <begin position="206"/>
        <end position="216"/>
    </location>
</feature>
<keyword evidence="2" id="KW-1133">Transmembrane helix</keyword>